<dbReference type="EMBL" id="BMWD01000024">
    <property type="protein sequence ID" value="GGX82270.1"/>
    <property type="molecule type" value="Genomic_DNA"/>
</dbReference>
<evidence type="ECO:0000256" key="1">
    <source>
        <dbReference type="SAM" id="MobiDB-lite"/>
    </source>
</evidence>
<organism evidence="2 3">
    <name type="scientific">Streptomyces fructofermentans</name>
    <dbReference type="NCBI Taxonomy" id="152141"/>
    <lineage>
        <taxon>Bacteria</taxon>
        <taxon>Bacillati</taxon>
        <taxon>Actinomycetota</taxon>
        <taxon>Actinomycetes</taxon>
        <taxon>Kitasatosporales</taxon>
        <taxon>Streptomycetaceae</taxon>
        <taxon>Streptomyces</taxon>
    </lineage>
</organism>
<dbReference type="Proteomes" id="UP000645555">
    <property type="component" value="Unassembled WGS sequence"/>
</dbReference>
<proteinExistence type="predicted"/>
<name>A0A918U272_9ACTN</name>
<feature type="region of interest" description="Disordered" evidence="1">
    <location>
        <begin position="21"/>
        <end position="68"/>
    </location>
</feature>
<protein>
    <submittedName>
        <fullName evidence="2">Uncharacterized protein</fullName>
    </submittedName>
</protein>
<evidence type="ECO:0000313" key="2">
    <source>
        <dbReference type="EMBL" id="GGX82270.1"/>
    </source>
</evidence>
<feature type="compositionally biased region" description="Basic and acidic residues" evidence="1">
    <location>
        <begin position="22"/>
        <end position="57"/>
    </location>
</feature>
<sequence length="92" mass="10196">MAGKYEVELAALEGNPVYAAAHHRDPSRRDARHGRFGDVESECSPHPERAHESREEGTSTAPDVQYKIRDPRKIVRSAFTPLHGIMTDGDSA</sequence>
<evidence type="ECO:0000313" key="3">
    <source>
        <dbReference type="Proteomes" id="UP000645555"/>
    </source>
</evidence>
<dbReference type="AlphaFoldDB" id="A0A918U272"/>
<gene>
    <name evidence="2" type="ORF">GCM10010515_57210</name>
</gene>
<keyword evidence="3" id="KW-1185">Reference proteome</keyword>
<comment type="caution">
    <text evidence="2">The sequence shown here is derived from an EMBL/GenBank/DDBJ whole genome shotgun (WGS) entry which is preliminary data.</text>
</comment>
<reference evidence="2" key="2">
    <citation type="submission" date="2020-09" db="EMBL/GenBank/DDBJ databases">
        <authorList>
            <person name="Sun Q."/>
            <person name="Ohkuma M."/>
        </authorList>
    </citation>
    <scope>NUCLEOTIDE SEQUENCE</scope>
    <source>
        <strain evidence="2">JCM 4956</strain>
    </source>
</reference>
<reference evidence="2" key="1">
    <citation type="journal article" date="2014" name="Int. J. Syst. Evol. Microbiol.">
        <title>Complete genome sequence of Corynebacterium casei LMG S-19264T (=DSM 44701T), isolated from a smear-ripened cheese.</title>
        <authorList>
            <consortium name="US DOE Joint Genome Institute (JGI-PGF)"/>
            <person name="Walter F."/>
            <person name="Albersmeier A."/>
            <person name="Kalinowski J."/>
            <person name="Ruckert C."/>
        </authorList>
    </citation>
    <scope>NUCLEOTIDE SEQUENCE</scope>
    <source>
        <strain evidence="2">JCM 4956</strain>
    </source>
</reference>
<accession>A0A918U272</accession>